<dbReference type="Pfam" id="PF01814">
    <property type="entry name" value="Hemerythrin"/>
    <property type="match status" value="1"/>
</dbReference>
<protein>
    <submittedName>
        <fullName evidence="2">Hemerythrin HHE cation binding domain-containing protein</fullName>
    </submittedName>
</protein>
<proteinExistence type="predicted"/>
<gene>
    <name evidence="2" type="ORF">SAMN05421505_104128</name>
</gene>
<evidence type="ECO:0000313" key="3">
    <source>
        <dbReference type="Proteomes" id="UP000198923"/>
    </source>
</evidence>
<feature type="domain" description="Hemerythrin-like" evidence="1">
    <location>
        <begin position="19"/>
        <end position="163"/>
    </location>
</feature>
<reference evidence="2 3" key="1">
    <citation type="submission" date="2016-10" db="EMBL/GenBank/DDBJ databases">
        <authorList>
            <person name="de Groot N.N."/>
        </authorList>
    </citation>
    <scope>NUCLEOTIDE SEQUENCE [LARGE SCALE GENOMIC DNA]</scope>
    <source>
        <strain evidence="2 3">CPCC 201354</strain>
    </source>
</reference>
<dbReference type="RefSeq" id="WP_176955289.1">
    <property type="nucleotide sequence ID" value="NZ_FNCN01000004.1"/>
</dbReference>
<keyword evidence="3" id="KW-1185">Reference proteome</keyword>
<accession>A0A1G7U761</accession>
<dbReference type="STRING" id="504805.SAMN05421505_104128"/>
<dbReference type="EMBL" id="FNCN01000004">
    <property type="protein sequence ID" value="SDG43293.1"/>
    <property type="molecule type" value="Genomic_DNA"/>
</dbReference>
<dbReference type="AlphaFoldDB" id="A0A1G7U761"/>
<dbReference type="Proteomes" id="UP000198923">
    <property type="component" value="Unassembled WGS sequence"/>
</dbReference>
<dbReference type="InterPro" id="IPR012312">
    <property type="entry name" value="Hemerythrin-like"/>
</dbReference>
<sequence>MAMPQGRMPTPQGEALVAELRWVHDTIRRDLETVTWMAEEVGAGMPPQEALDTIQRLSTNGPLWHLRINCMRYCRFVHSHHRGETQWMFPALKRTNPALAPVVDKLNADHDRVSDQLDEVEAAADALFRGDTTANRERLAVALRSLATDLLAHLEYEEEQVFDTIRTWTHWPYMSQDLTP</sequence>
<dbReference type="Gene3D" id="1.20.120.520">
    <property type="entry name" value="nmb1532 protein domain like"/>
    <property type="match status" value="1"/>
</dbReference>
<organism evidence="2 3">
    <name type="scientific">Sinosporangium album</name>
    <dbReference type="NCBI Taxonomy" id="504805"/>
    <lineage>
        <taxon>Bacteria</taxon>
        <taxon>Bacillati</taxon>
        <taxon>Actinomycetota</taxon>
        <taxon>Actinomycetes</taxon>
        <taxon>Streptosporangiales</taxon>
        <taxon>Streptosporangiaceae</taxon>
        <taxon>Sinosporangium</taxon>
    </lineage>
</organism>
<evidence type="ECO:0000313" key="2">
    <source>
        <dbReference type="EMBL" id="SDG43293.1"/>
    </source>
</evidence>
<evidence type="ECO:0000259" key="1">
    <source>
        <dbReference type="Pfam" id="PF01814"/>
    </source>
</evidence>
<name>A0A1G7U761_9ACTN</name>
<dbReference type="CDD" id="cd12108">
    <property type="entry name" value="Hr-like"/>
    <property type="match status" value="1"/>
</dbReference>